<sequence>ATDTKDAFTPASLSKIAYTLVSRTLLPYNASTFLIERQRFRSGGGSAVLEWTVRVNTLESMIWAVLETLKHQEHQQCSTLTLEATHSNRDAFPDVFDVSPQRVGGFWMAGKAGVELNASEAALTAPISPTRAAKSADKKEKIEVVGQWLSDPSKHGLSFTAEADETRHAFLTVQKRRKKSKGKKGQVGGEETVAEEVPVDGVEAES</sequence>
<reference evidence="3 4" key="1">
    <citation type="submission" date="2023-08" db="EMBL/GenBank/DDBJ databases">
        <title>Black Yeasts Isolated from many extreme environments.</title>
        <authorList>
            <person name="Coleine C."/>
            <person name="Stajich J.E."/>
            <person name="Selbmann L."/>
        </authorList>
    </citation>
    <scope>NUCLEOTIDE SEQUENCE [LARGE SCALE GENOMIC DNA]</scope>
    <source>
        <strain evidence="3 4">CCFEE 536</strain>
    </source>
</reference>
<evidence type="ECO:0000313" key="4">
    <source>
        <dbReference type="Proteomes" id="UP001357485"/>
    </source>
</evidence>
<dbReference type="InterPro" id="IPR039197">
    <property type="entry name" value="Mrs1/Cce1"/>
</dbReference>
<dbReference type="Proteomes" id="UP001357485">
    <property type="component" value="Unassembled WGS sequence"/>
</dbReference>
<dbReference type="Gene3D" id="3.30.420.10">
    <property type="entry name" value="Ribonuclease H-like superfamily/Ribonuclease H"/>
    <property type="match status" value="1"/>
</dbReference>
<gene>
    <name evidence="3" type="ORF">LTR16_010194</name>
</gene>
<dbReference type="PANTHER" id="PTHR28072">
    <property type="entry name" value="CRUCIFORM CUTTING ENDONUCLEASE 1, MITOCHONDRIAL-RELATED"/>
    <property type="match status" value="1"/>
</dbReference>
<proteinExistence type="predicted"/>
<accession>A0ABR0JHI1</accession>
<dbReference type="EMBL" id="JAVRRA010027457">
    <property type="protein sequence ID" value="KAK5064163.1"/>
    <property type="molecule type" value="Genomic_DNA"/>
</dbReference>
<evidence type="ECO:0000259" key="2">
    <source>
        <dbReference type="Pfam" id="PF09159"/>
    </source>
</evidence>
<evidence type="ECO:0000256" key="1">
    <source>
        <dbReference type="SAM" id="MobiDB-lite"/>
    </source>
</evidence>
<dbReference type="InterPro" id="IPR015242">
    <property type="entry name" value="Ydc2_cat"/>
</dbReference>
<dbReference type="InterPro" id="IPR036397">
    <property type="entry name" value="RNaseH_sf"/>
</dbReference>
<feature type="compositionally biased region" description="Basic residues" evidence="1">
    <location>
        <begin position="174"/>
        <end position="184"/>
    </location>
</feature>
<keyword evidence="4" id="KW-1185">Reference proteome</keyword>
<feature type="non-terminal residue" evidence="3">
    <location>
        <position position="1"/>
    </location>
</feature>
<feature type="compositionally biased region" description="Acidic residues" evidence="1">
    <location>
        <begin position="192"/>
        <end position="206"/>
    </location>
</feature>
<feature type="domain" description="Mitochondrial resolvase Ydc2 catalytic" evidence="2">
    <location>
        <begin position="3"/>
        <end position="187"/>
    </location>
</feature>
<dbReference type="SUPFAM" id="SSF53098">
    <property type="entry name" value="Ribonuclease H-like"/>
    <property type="match status" value="1"/>
</dbReference>
<dbReference type="InterPro" id="IPR012337">
    <property type="entry name" value="RNaseH-like_sf"/>
</dbReference>
<protein>
    <recommendedName>
        <fullName evidence="2">Mitochondrial resolvase Ydc2 catalytic domain-containing protein</fullName>
    </recommendedName>
</protein>
<dbReference type="PANTHER" id="PTHR28072:SF1">
    <property type="entry name" value="CRUCIFORM CUTTING ENDONUCLEASE 1, MITOCHONDRIAL-RELATED"/>
    <property type="match status" value="1"/>
</dbReference>
<comment type="caution">
    <text evidence="3">The sequence shown here is derived from an EMBL/GenBank/DDBJ whole genome shotgun (WGS) entry which is preliminary data.</text>
</comment>
<organism evidence="3 4">
    <name type="scientific">Cryomyces antarcticus</name>
    <dbReference type="NCBI Taxonomy" id="329879"/>
    <lineage>
        <taxon>Eukaryota</taxon>
        <taxon>Fungi</taxon>
        <taxon>Dikarya</taxon>
        <taxon>Ascomycota</taxon>
        <taxon>Pezizomycotina</taxon>
        <taxon>Dothideomycetes</taxon>
        <taxon>Dothideomycetes incertae sedis</taxon>
        <taxon>Cryomyces</taxon>
    </lineage>
</organism>
<feature type="non-terminal residue" evidence="3">
    <location>
        <position position="206"/>
    </location>
</feature>
<feature type="region of interest" description="Disordered" evidence="1">
    <location>
        <begin position="173"/>
        <end position="206"/>
    </location>
</feature>
<name>A0ABR0JHI1_9PEZI</name>
<evidence type="ECO:0000313" key="3">
    <source>
        <dbReference type="EMBL" id="KAK5064163.1"/>
    </source>
</evidence>
<dbReference type="Pfam" id="PF09159">
    <property type="entry name" value="Ydc2-catalyt"/>
    <property type="match status" value="1"/>
</dbReference>